<dbReference type="Proteomes" id="UP000226031">
    <property type="component" value="Unassembled WGS sequence"/>
</dbReference>
<keyword evidence="3" id="KW-1185">Reference proteome</keyword>
<protein>
    <submittedName>
        <fullName evidence="2">Uncharacterized protein</fullName>
    </submittedName>
</protein>
<gene>
    <name evidence="2" type="ORF">GX50_02201</name>
</gene>
<dbReference type="EMBL" id="PDND01000030">
    <property type="protein sequence ID" value="PGH34963.1"/>
    <property type="molecule type" value="Genomic_DNA"/>
</dbReference>
<evidence type="ECO:0000313" key="3">
    <source>
        <dbReference type="Proteomes" id="UP000226031"/>
    </source>
</evidence>
<name>A0A2B7ZP53_9EURO</name>
<comment type="caution">
    <text evidence="2">The sequence shown here is derived from an EMBL/GenBank/DDBJ whole genome shotgun (WGS) entry which is preliminary data.</text>
</comment>
<dbReference type="AlphaFoldDB" id="A0A2B7ZP53"/>
<sequence length="213" mass="23294">MAANFPQIPASSLGTEHFAALEQAIRNVISTELAFETFGQVVDGIPTRDAYFEYYVPSARPEYSQNLRPSNKASKIAAQAYQNTSLASRSFKLRLLELVAVACHNIAAELYSRADGGLRKPTSPQAPPPSSHPLIRAPSPNTSQNCSTKTTRSGNSIQVRLQILLGTGPNIVYSVGLFYLIEGTLVRRYLYQNIFTPTSKTPMSTQVLTILTV</sequence>
<reference evidence="2 3" key="1">
    <citation type="submission" date="2017-10" db="EMBL/GenBank/DDBJ databases">
        <title>Comparative genomics in systemic dimorphic fungi from Ajellomycetaceae.</title>
        <authorList>
            <person name="Munoz J.F."/>
            <person name="Mcewen J.G."/>
            <person name="Clay O.K."/>
            <person name="Cuomo C.A."/>
        </authorList>
    </citation>
    <scope>NUCLEOTIDE SEQUENCE [LARGE SCALE GENOMIC DNA]</scope>
    <source>
        <strain evidence="2 3">UAMH4076</strain>
    </source>
</reference>
<evidence type="ECO:0000256" key="1">
    <source>
        <dbReference type="SAM" id="MobiDB-lite"/>
    </source>
</evidence>
<organism evidence="2 3">
    <name type="scientific">[Emmonsia] crescens</name>
    <dbReference type="NCBI Taxonomy" id="73230"/>
    <lineage>
        <taxon>Eukaryota</taxon>
        <taxon>Fungi</taxon>
        <taxon>Dikarya</taxon>
        <taxon>Ascomycota</taxon>
        <taxon>Pezizomycotina</taxon>
        <taxon>Eurotiomycetes</taxon>
        <taxon>Eurotiomycetidae</taxon>
        <taxon>Onygenales</taxon>
        <taxon>Ajellomycetaceae</taxon>
        <taxon>Emergomyces</taxon>
    </lineage>
</organism>
<proteinExistence type="predicted"/>
<dbReference type="VEuPathDB" id="FungiDB:EMCG_09543"/>
<feature type="region of interest" description="Disordered" evidence="1">
    <location>
        <begin position="117"/>
        <end position="151"/>
    </location>
</feature>
<evidence type="ECO:0000313" key="2">
    <source>
        <dbReference type="EMBL" id="PGH34963.1"/>
    </source>
</evidence>
<feature type="compositionally biased region" description="Polar residues" evidence="1">
    <location>
        <begin position="139"/>
        <end position="151"/>
    </location>
</feature>
<accession>A0A2B7ZP53</accession>